<accession>A0A0U2XA49</accession>
<evidence type="ECO:0000313" key="8">
    <source>
        <dbReference type="Proteomes" id="UP000069015"/>
    </source>
</evidence>
<evidence type="ECO:0000256" key="2">
    <source>
        <dbReference type="ARBA" id="ARBA00005722"/>
    </source>
</evidence>
<keyword evidence="3 6" id="KW-0732">Signal</keyword>
<gene>
    <name evidence="7" type="ORF">AT705_18315</name>
</gene>
<evidence type="ECO:0000256" key="6">
    <source>
        <dbReference type="SAM" id="SignalP"/>
    </source>
</evidence>
<dbReference type="KEGG" id="prr:AT705_18315"/>
<dbReference type="InterPro" id="IPR010583">
    <property type="entry name" value="MipA"/>
</dbReference>
<dbReference type="PANTHER" id="PTHR38776:SF1">
    <property type="entry name" value="MLTA-INTERACTING PROTEIN-RELATED"/>
    <property type="match status" value="1"/>
</dbReference>
<evidence type="ECO:0000256" key="1">
    <source>
        <dbReference type="ARBA" id="ARBA00004442"/>
    </source>
</evidence>
<dbReference type="Pfam" id="PF06629">
    <property type="entry name" value="MipA"/>
    <property type="match status" value="1"/>
</dbReference>
<dbReference type="AlphaFoldDB" id="A0A0U2XA49"/>
<keyword evidence="4" id="KW-0472">Membrane</keyword>
<evidence type="ECO:0000256" key="5">
    <source>
        <dbReference type="ARBA" id="ARBA00023237"/>
    </source>
</evidence>
<evidence type="ECO:0000256" key="4">
    <source>
        <dbReference type="ARBA" id="ARBA00023136"/>
    </source>
</evidence>
<name>A0A0U2XA49_9GAMM</name>
<organism evidence="7 8">
    <name type="scientific">Pseudoalteromonas rubra</name>
    <dbReference type="NCBI Taxonomy" id="43658"/>
    <lineage>
        <taxon>Bacteria</taxon>
        <taxon>Pseudomonadati</taxon>
        <taxon>Pseudomonadota</taxon>
        <taxon>Gammaproteobacteria</taxon>
        <taxon>Alteromonadales</taxon>
        <taxon>Pseudoalteromonadaceae</taxon>
        <taxon>Pseudoalteromonas</taxon>
    </lineage>
</organism>
<keyword evidence="5" id="KW-0998">Cell outer membrane</keyword>
<dbReference type="PANTHER" id="PTHR38776">
    <property type="entry name" value="MLTA-INTERACTING PROTEIN-RELATED"/>
    <property type="match status" value="1"/>
</dbReference>
<reference evidence="7 8" key="1">
    <citation type="submission" date="2015-12" db="EMBL/GenBank/DDBJ databases">
        <title>Complete genome sequence of Pseudoalteromonas rubra SCSIO 6842, harboring a conjugative plasmid.</title>
        <authorList>
            <person name="Li B."/>
            <person name="Wang X."/>
        </authorList>
    </citation>
    <scope>NUCLEOTIDE SEQUENCE [LARGE SCALE GENOMIC DNA]</scope>
    <source>
        <strain evidence="7 8">SCSIO 6842</strain>
    </source>
</reference>
<evidence type="ECO:0000256" key="3">
    <source>
        <dbReference type="ARBA" id="ARBA00022729"/>
    </source>
</evidence>
<evidence type="ECO:0000313" key="7">
    <source>
        <dbReference type="EMBL" id="ALU44724.1"/>
    </source>
</evidence>
<dbReference type="EMBL" id="CP013611">
    <property type="protein sequence ID" value="ALU44724.1"/>
    <property type="molecule type" value="Genomic_DNA"/>
</dbReference>
<comment type="similarity">
    <text evidence="2">Belongs to the MipA/OmpV family.</text>
</comment>
<proteinExistence type="inferred from homology"/>
<dbReference type="Proteomes" id="UP000069015">
    <property type="component" value="Chromosome 1"/>
</dbReference>
<protein>
    <recommendedName>
        <fullName evidence="9">MipA/OmpV family protein</fullName>
    </recommendedName>
</protein>
<feature type="signal peptide" evidence="6">
    <location>
        <begin position="1"/>
        <end position="20"/>
    </location>
</feature>
<dbReference type="GO" id="GO:0009279">
    <property type="term" value="C:cell outer membrane"/>
    <property type="evidence" value="ECO:0007669"/>
    <property type="project" value="UniProtKB-SubCell"/>
</dbReference>
<feature type="chain" id="PRO_5006834194" description="MipA/OmpV family protein" evidence="6">
    <location>
        <begin position="21"/>
        <end position="280"/>
    </location>
</feature>
<sequence length="280" mass="31671">MKIIKLLSAVLFCLSHQAFADDHSGDPDEDFLEDNGLEWQLSIGAFYADMVLPKLVGADNSPAPPTLRADIKLQYKNFYLVTYSGDFFGGSDIGYQFIQEEEWGLDIIYGSYQLAFTETGYFDTKDPVVKELKGIRDRDPDQSLGVAYYRSVGEYLAVAELVYDVFGDTNGWVFHLEATRNFELRNWDLWLNFGANYYSSNFNNYFYGVTEAERNDYLTPYEPGSGASAFVQAQLSYPIAEDWEFSAGMSFLVGSSEAKDSPLLESNHARVLFTGVKYVF</sequence>
<dbReference type="RefSeq" id="WP_058797693.1">
    <property type="nucleotide sequence ID" value="NZ_CP013611.1"/>
</dbReference>
<evidence type="ECO:0008006" key="9">
    <source>
        <dbReference type="Google" id="ProtNLM"/>
    </source>
</evidence>
<comment type="subcellular location">
    <subcellularLocation>
        <location evidence="1">Cell outer membrane</location>
    </subcellularLocation>
</comment>